<dbReference type="PANTHER" id="PTHR35006">
    <property type="entry name" value="GLYOXALASE FAMILY PROTEIN (AFU_ORTHOLOGUE AFUA_5G14830)"/>
    <property type="match status" value="1"/>
</dbReference>
<dbReference type="Proteomes" id="UP001499974">
    <property type="component" value="Unassembled WGS sequence"/>
</dbReference>
<dbReference type="RefSeq" id="WP_345519067.1">
    <property type="nucleotide sequence ID" value="NZ_BAABKM010000001.1"/>
</dbReference>
<dbReference type="InterPro" id="IPR004360">
    <property type="entry name" value="Glyas_Fos-R_dOase_dom"/>
</dbReference>
<feature type="domain" description="VOC" evidence="1">
    <location>
        <begin position="1"/>
        <end position="125"/>
    </location>
</feature>
<dbReference type="PROSITE" id="PS51819">
    <property type="entry name" value="VOC"/>
    <property type="match status" value="1"/>
</dbReference>
<dbReference type="PANTHER" id="PTHR35006:SF2">
    <property type="entry name" value="GLYOXALASE FAMILY PROTEIN (AFU_ORTHOLOGUE AFUA_5G14830)"/>
    <property type="match status" value="1"/>
</dbReference>
<keyword evidence="3" id="KW-1185">Reference proteome</keyword>
<dbReference type="Gene3D" id="3.10.180.10">
    <property type="entry name" value="2,3-Dihydroxybiphenyl 1,2-Dioxygenase, domain 1"/>
    <property type="match status" value="1"/>
</dbReference>
<dbReference type="SUPFAM" id="SSF54593">
    <property type="entry name" value="Glyoxalase/Bleomycin resistance protein/Dihydroxybiphenyl dioxygenase"/>
    <property type="match status" value="1"/>
</dbReference>
<dbReference type="EMBL" id="BAABKM010000001">
    <property type="protein sequence ID" value="GAA4693510.1"/>
    <property type="molecule type" value="Genomic_DNA"/>
</dbReference>
<name>A0ABP8WSV2_9ACTN</name>
<reference evidence="3" key="1">
    <citation type="journal article" date="2019" name="Int. J. Syst. Evol. Microbiol.">
        <title>The Global Catalogue of Microorganisms (GCM) 10K type strain sequencing project: providing services to taxonomists for standard genome sequencing and annotation.</title>
        <authorList>
            <consortium name="The Broad Institute Genomics Platform"/>
            <consortium name="The Broad Institute Genome Sequencing Center for Infectious Disease"/>
            <person name="Wu L."/>
            <person name="Ma J."/>
        </authorList>
    </citation>
    <scope>NUCLEOTIDE SEQUENCE [LARGE SCALE GENOMIC DNA]</scope>
    <source>
        <strain evidence="3">JCM 18531</strain>
    </source>
</reference>
<evidence type="ECO:0000313" key="2">
    <source>
        <dbReference type="EMBL" id="GAA4693510.1"/>
    </source>
</evidence>
<proteinExistence type="predicted"/>
<sequence>MIDHFGINCADLPAAAAFYDKALGVLGFERVMDFGVALGYGTPGHPDFWISTQPDGSGPSSGPNREVHIAFVAESADAVRAFFDAAVSVGAEVLHEPRHWPEYHDHYFGAFVRDPDGNNVEAVCHTVAPG</sequence>
<organism evidence="2 3">
    <name type="scientific">Nocardioides conyzicola</name>
    <dbReference type="NCBI Taxonomy" id="1651781"/>
    <lineage>
        <taxon>Bacteria</taxon>
        <taxon>Bacillati</taxon>
        <taxon>Actinomycetota</taxon>
        <taxon>Actinomycetes</taxon>
        <taxon>Propionibacteriales</taxon>
        <taxon>Nocardioidaceae</taxon>
        <taxon>Nocardioides</taxon>
    </lineage>
</organism>
<dbReference type="InterPro" id="IPR029068">
    <property type="entry name" value="Glyas_Bleomycin-R_OHBP_Dase"/>
</dbReference>
<evidence type="ECO:0000313" key="3">
    <source>
        <dbReference type="Proteomes" id="UP001499974"/>
    </source>
</evidence>
<protein>
    <submittedName>
        <fullName evidence="2">VOC family protein</fullName>
    </submittedName>
</protein>
<accession>A0ABP8WSV2</accession>
<dbReference type="InterPro" id="IPR037523">
    <property type="entry name" value="VOC_core"/>
</dbReference>
<dbReference type="Pfam" id="PF00903">
    <property type="entry name" value="Glyoxalase"/>
    <property type="match status" value="1"/>
</dbReference>
<gene>
    <name evidence="2" type="ORF">GCM10023349_05930</name>
</gene>
<evidence type="ECO:0000259" key="1">
    <source>
        <dbReference type="PROSITE" id="PS51819"/>
    </source>
</evidence>
<dbReference type="CDD" id="cd07262">
    <property type="entry name" value="VOC_like"/>
    <property type="match status" value="1"/>
</dbReference>
<comment type="caution">
    <text evidence="2">The sequence shown here is derived from an EMBL/GenBank/DDBJ whole genome shotgun (WGS) entry which is preliminary data.</text>
</comment>